<evidence type="ECO:0000259" key="3">
    <source>
        <dbReference type="Pfam" id="PF01551"/>
    </source>
</evidence>
<dbReference type="RefSeq" id="WP_093450651.1">
    <property type="nucleotide sequence ID" value="NZ_FNZG01000002.1"/>
</dbReference>
<feature type="domain" description="M23ase beta-sheet core" evidence="3">
    <location>
        <begin position="72"/>
        <end position="190"/>
    </location>
</feature>
<dbReference type="Pfam" id="PF01551">
    <property type="entry name" value="Peptidase_M23"/>
    <property type="match status" value="1"/>
</dbReference>
<evidence type="ECO:0000313" key="5">
    <source>
        <dbReference type="Proteomes" id="UP000231644"/>
    </source>
</evidence>
<dbReference type="SUPFAM" id="SSF51261">
    <property type="entry name" value="Duplicated hybrid motif"/>
    <property type="match status" value="1"/>
</dbReference>
<dbReference type="Proteomes" id="UP000231644">
    <property type="component" value="Unassembled WGS sequence"/>
</dbReference>
<dbReference type="InterPro" id="IPR016047">
    <property type="entry name" value="M23ase_b-sheet_dom"/>
</dbReference>
<dbReference type="EMBL" id="FOLX01000001">
    <property type="protein sequence ID" value="SFC39832.1"/>
    <property type="molecule type" value="Genomic_DNA"/>
</dbReference>
<dbReference type="Gene3D" id="2.70.70.10">
    <property type="entry name" value="Glucose Permease (Domain IIA)"/>
    <property type="match status" value="1"/>
</dbReference>
<keyword evidence="5" id="KW-1185">Reference proteome</keyword>
<dbReference type="GO" id="GO:0004222">
    <property type="term" value="F:metalloendopeptidase activity"/>
    <property type="evidence" value="ECO:0007669"/>
    <property type="project" value="TreeGrafter"/>
</dbReference>
<evidence type="ECO:0000256" key="1">
    <source>
        <dbReference type="ARBA" id="ARBA00022729"/>
    </source>
</evidence>
<reference evidence="4 5" key="1">
    <citation type="submission" date="2016-10" db="EMBL/GenBank/DDBJ databases">
        <authorList>
            <person name="de Groot N.N."/>
        </authorList>
    </citation>
    <scope>NUCLEOTIDE SEQUENCE [LARGE SCALE GENOMIC DNA]</scope>
    <source>
        <strain evidence="4 5">DSM 29619</strain>
    </source>
</reference>
<organism evidence="4 5">
    <name type="scientific">Pseudooceanicola nitratireducens</name>
    <dbReference type="NCBI Taxonomy" id="517719"/>
    <lineage>
        <taxon>Bacteria</taxon>
        <taxon>Pseudomonadati</taxon>
        <taxon>Pseudomonadota</taxon>
        <taxon>Alphaproteobacteria</taxon>
        <taxon>Rhodobacterales</taxon>
        <taxon>Paracoccaceae</taxon>
        <taxon>Pseudooceanicola</taxon>
    </lineage>
</organism>
<sequence length="332" mass="35520">MKTPRLAGQRAGIFPALLLCLSALPGPAMAEPRLAMPVDCTLGDTCFIQNYMDRDPGPGAQDFTCAGLSYDTHKGTDFALPTLSEMARGVTVRAAADGVVKGARDGMIDRRYTEAEDARIDGRDCGNGVVLLHADGWETQYCHLKQGSVQVRNGQMVRSGDALGQIGLSGRTQFPHLHISVRRDGAPVDPFTPDGDPGTCRGGDARTLWIDDIAYQPGGVVAAGFSVDVPSYDAIKAGTPNVSPLPGDAPAIVLWGYAFGGRRADVLQLTITGPEGRVFNTRQLIKKDQAQFFRAGGKRLKAPLPVGNYTGTITLIRNKQIVSQRQVTTRVD</sequence>
<keyword evidence="1 2" id="KW-0732">Signal</keyword>
<dbReference type="PANTHER" id="PTHR21666">
    <property type="entry name" value="PEPTIDASE-RELATED"/>
    <property type="match status" value="1"/>
</dbReference>
<evidence type="ECO:0000313" key="4">
    <source>
        <dbReference type="EMBL" id="SFC39832.1"/>
    </source>
</evidence>
<dbReference type="OrthoDB" id="5489603at2"/>
<accession>A0A1I1IVT8</accession>
<gene>
    <name evidence="4" type="ORF">SAMN05421762_0793</name>
</gene>
<dbReference type="InterPro" id="IPR050570">
    <property type="entry name" value="Cell_wall_metabolism_enzyme"/>
</dbReference>
<protein>
    <submittedName>
        <fullName evidence="4">Peptidase family M23</fullName>
    </submittedName>
</protein>
<dbReference type="PANTHER" id="PTHR21666:SF289">
    <property type="entry name" value="L-ALA--D-GLU ENDOPEPTIDASE"/>
    <property type="match status" value="1"/>
</dbReference>
<feature type="signal peptide" evidence="2">
    <location>
        <begin position="1"/>
        <end position="30"/>
    </location>
</feature>
<evidence type="ECO:0000256" key="2">
    <source>
        <dbReference type="SAM" id="SignalP"/>
    </source>
</evidence>
<dbReference type="InterPro" id="IPR011055">
    <property type="entry name" value="Dup_hybrid_motif"/>
</dbReference>
<dbReference type="STRING" id="517719.SAMN05421762_0793"/>
<name>A0A1I1IVT8_9RHOB</name>
<dbReference type="AlphaFoldDB" id="A0A1I1IVT8"/>
<dbReference type="CDD" id="cd12797">
    <property type="entry name" value="M23_peptidase"/>
    <property type="match status" value="1"/>
</dbReference>
<proteinExistence type="predicted"/>
<feature type="chain" id="PRO_5014196760" evidence="2">
    <location>
        <begin position="31"/>
        <end position="332"/>
    </location>
</feature>